<accession>A0ABR5JE05</accession>
<evidence type="ECO:0008006" key="3">
    <source>
        <dbReference type="Google" id="ProtNLM"/>
    </source>
</evidence>
<protein>
    <recommendedName>
        <fullName evidence="3">Tetratricopeptide repeat protein</fullName>
    </recommendedName>
</protein>
<sequence>LGRREEAVELYGRAAAVFHEIPEPWHEALALDGLAAAVEVTAPERAYAHWRAAHALLAGYDDRRARALREAIEGRLPTPP</sequence>
<name>A0ABR5JE05_9ACTN</name>
<dbReference type="EMBL" id="LGUT01000185">
    <property type="protein sequence ID" value="KOG91582.1"/>
    <property type="molecule type" value="Genomic_DNA"/>
</dbReference>
<organism evidence="1 2">
    <name type="scientific">Streptomyces varsoviensis</name>
    <dbReference type="NCBI Taxonomy" id="67373"/>
    <lineage>
        <taxon>Bacteria</taxon>
        <taxon>Bacillati</taxon>
        <taxon>Actinomycetota</taxon>
        <taxon>Actinomycetes</taxon>
        <taxon>Kitasatosporales</taxon>
        <taxon>Streptomycetaceae</taxon>
        <taxon>Streptomyces</taxon>
    </lineage>
</organism>
<feature type="non-terminal residue" evidence="1">
    <location>
        <position position="1"/>
    </location>
</feature>
<keyword evidence="2" id="KW-1185">Reference proteome</keyword>
<evidence type="ECO:0000313" key="2">
    <source>
        <dbReference type="Proteomes" id="UP000037020"/>
    </source>
</evidence>
<gene>
    <name evidence="1" type="ORF">ADK38_02365</name>
</gene>
<dbReference type="Proteomes" id="UP000037020">
    <property type="component" value="Unassembled WGS sequence"/>
</dbReference>
<proteinExistence type="predicted"/>
<reference evidence="1 2" key="1">
    <citation type="submission" date="2015-07" db="EMBL/GenBank/DDBJ databases">
        <authorList>
            <person name="Ju K.-S."/>
            <person name="Doroghazi J.R."/>
            <person name="Metcalf W.W."/>
        </authorList>
    </citation>
    <scope>NUCLEOTIDE SEQUENCE [LARGE SCALE GENOMIC DNA]</scope>
    <source>
        <strain evidence="1 2">NRRL B-3589</strain>
    </source>
</reference>
<evidence type="ECO:0000313" key="1">
    <source>
        <dbReference type="EMBL" id="KOG91582.1"/>
    </source>
</evidence>
<comment type="caution">
    <text evidence="1">The sequence shown here is derived from an EMBL/GenBank/DDBJ whole genome shotgun (WGS) entry which is preliminary data.</text>
</comment>